<dbReference type="AlphaFoldDB" id="A0A011NHG0"/>
<name>A0A011NHG0_9PROT</name>
<dbReference type="Pfam" id="PF00561">
    <property type="entry name" value="Abhydrolase_1"/>
    <property type="match status" value="1"/>
</dbReference>
<dbReference type="Proteomes" id="UP000021816">
    <property type="component" value="Unassembled WGS sequence"/>
</dbReference>
<reference evidence="2 3" key="1">
    <citation type="submission" date="2014-02" db="EMBL/GenBank/DDBJ databases">
        <title>Expanding our view of genomic diversity in Candidatus Accumulibacter clades.</title>
        <authorList>
            <person name="Skennerton C.T."/>
            <person name="Barr J.J."/>
            <person name="Slater F.R."/>
            <person name="Bond P.L."/>
            <person name="Tyson G.W."/>
        </authorList>
    </citation>
    <scope>NUCLEOTIDE SEQUENCE [LARGE SCALE GENOMIC DNA]</scope>
    <source>
        <strain evidence="3">BA-92</strain>
    </source>
</reference>
<evidence type="ECO:0000313" key="2">
    <source>
        <dbReference type="EMBL" id="EXI82208.1"/>
    </source>
</evidence>
<comment type="caution">
    <text evidence="2">The sequence shown here is derived from an EMBL/GenBank/DDBJ whole genome shotgun (WGS) entry which is preliminary data.</text>
</comment>
<proteinExistence type="predicted"/>
<accession>A0A011NHG0</accession>
<keyword evidence="2" id="KW-0378">Hydrolase</keyword>
<gene>
    <name evidence="2" type="primary">catD</name>
    <name evidence="2" type="ORF">AW10_00655</name>
</gene>
<evidence type="ECO:0000313" key="3">
    <source>
        <dbReference type="Proteomes" id="UP000021816"/>
    </source>
</evidence>
<dbReference type="InterPro" id="IPR029058">
    <property type="entry name" value="AB_hydrolase_fold"/>
</dbReference>
<dbReference type="SUPFAM" id="SSF53474">
    <property type="entry name" value="alpha/beta-Hydrolases"/>
    <property type="match status" value="1"/>
</dbReference>
<dbReference type="PANTHER" id="PTHR43433">
    <property type="entry name" value="HYDROLASE, ALPHA/BETA FOLD FAMILY PROTEIN"/>
    <property type="match status" value="1"/>
</dbReference>
<dbReference type="PANTHER" id="PTHR43433:SF5">
    <property type="entry name" value="AB HYDROLASE-1 DOMAIN-CONTAINING PROTEIN"/>
    <property type="match status" value="1"/>
</dbReference>
<dbReference type="GO" id="GO:0004806">
    <property type="term" value="F:triacylglycerol lipase activity"/>
    <property type="evidence" value="ECO:0007669"/>
    <property type="project" value="TreeGrafter"/>
</dbReference>
<dbReference type="GO" id="GO:0047570">
    <property type="term" value="F:3-oxoadipate enol-lactonase activity"/>
    <property type="evidence" value="ECO:0007669"/>
    <property type="project" value="UniProtKB-EC"/>
</dbReference>
<dbReference type="InterPro" id="IPR000073">
    <property type="entry name" value="AB_hydrolase_1"/>
</dbReference>
<protein>
    <submittedName>
        <fullName evidence="2">3-oxoadipate enol-lactonase 2</fullName>
        <ecNumber evidence="2">3.1.1.24</ecNumber>
    </submittedName>
</protein>
<dbReference type="STRING" id="1454003.AW10_00655"/>
<dbReference type="PATRIC" id="fig|1454003.3.peg.670"/>
<evidence type="ECO:0000259" key="1">
    <source>
        <dbReference type="Pfam" id="PF00561"/>
    </source>
</evidence>
<feature type="domain" description="AB hydrolase-1" evidence="1">
    <location>
        <begin position="1"/>
        <end position="249"/>
    </location>
</feature>
<dbReference type="EC" id="3.1.1.24" evidence="2"/>
<dbReference type="GO" id="GO:0046503">
    <property type="term" value="P:glycerolipid catabolic process"/>
    <property type="evidence" value="ECO:0007669"/>
    <property type="project" value="TreeGrafter"/>
</dbReference>
<dbReference type="Gene3D" id="3.40.50.1820">
    <property type="entry name" value="alpha/beta hydrolase"/>
    <property type="match status" value="1"/>
</dbReference>
<dbReference type="EMBL" id="JEMX01000012">
    <property type="protein sequence ID" value="EXI82208.1"/>
    <property type="molecule type" value="Genomic_DNA"/>
</dbReference>
<dbReference type="InterPro" id="IPR050471">
    <property type="entry name" value="AB_hydrolase"/>
</dbReference>
<sequence length="271" mass="28940">MLLIMGLGAQLSRWNREFCDALVERGFRVLRFDNRDCGLSSKFDEAGVPNVGQALRTGKPLSVPYTLADMAADSVALLDALAIEKAHLVGASMGGAIAQIVAAQYPQRTLSLTSIMSTSSHPDLPPPTAEASQALLAPLPATRDKETLIEDALKRQLAVASPDYPSCPQRLREVLVDEHERGFYPRGVARQLAAFLASGDRRALLRTISAPTLVLHGSEDPLIPVACGRDVAAHIAGAKLQVIEGMAHDLPLALTEVFADAIAAIARLSEH</sequence>
<organism evidence="2 3">
    <name type="scientific">Candidatus Accumulibacter appositus</name>
    <dbReference type="NCBI Taxonomy" id="1454003"/>
    <lineage>
        <taxon>Bacteria</taxon>
        <taxon>Pseudomonadati</taxon>
        <taxon>Pseudomonadota</taxon>
        <taxon>Betaproteobacteria</taxon>
        <taxon>Candidatus Accumulibacter</taxon>
    </lineage>
</organism>